<dbReference type="InterPro" id="IPR027417">
    <property type="entry name" value="P-loop_NTPase"/>
</dbReference>
<sequence length="213" mass="24268">MATARTVAEDSWEFDYVPRKEMVPFHQRTTKNAFLICHRRFGKTVACVAELVIRGLYSTKKNAQFAYVAPFRSQAKAVAWQYLVDMTAGIAVEVKVSELSVTLPNQSKIFLTGSDNVNALRGLYLDGCVIDEFAQCRPSLLEAVIFPCLFDRSGWLVLIGTAYGRLNQFFDYYERARQPDSGWFFRDLKITETGLFSPTQIEDMRKQQSAAKF</sequence>
<dbReference type="EMBL" id="BART01011014">
    <property type="protein sequence ID" value="GAG79684.1"/>
    <property type="molecule type" value="Genomic_DNA"/>
</dbReference>
<dbReference type="AlphaFoldDB" id="X1ACN7"/>
<gene>
    <name evidence="1" type="ORF">S01H4_23666</name>
</gene>
<accession>X1ACN7</accession>
<name>X1ACN7_9ZZZZ</name>
<evidence type="ECO:0008006" key="2">
    <source>
        <dbReference type="Google" id="ProtNLM"/>
    </source>
</evidence>
<feature type="non-terminal residue" evidence="1">
    <location>
        <position position="213"/>
    </location>
</feature>
<reference evidence="1" key="1">
    <citation type="journal article" date="2014" name="Front. Microbiol.">
        <title>High frequency of phylogenetically diverse reductive dehalogenase-homologous genes in deep subseafloor sedimentary metagenomes.</title>
        <authorList>
            <person name="Kawai M."/>
            <person name="Futagami T."/>
            <person name="Toyoda A."/>
            <person name="Takaki Y."/>
            <person name="Nishi S."/>
            <person name="Hori S."/>
            <person name="Arai W."/>
            <person name="Tsubouchi T."/>
            <person name="Morono Y."/>
            <person name="Uchiyama I."/>
            <person name="Ito T."/>
            <person name="Fujiyama A."/>
            <person name="Inagaki F."/>
            <person name="Takami H."/>
        </authorList>
    </citation>
    <scope>NUCLEOTIDE SEQUENCE</scope>
    <source>
        <strain evidence="1">Expedition CK06-06</strain>
    </source>
</reference>
<dbReference type="Gene3D" id="3.40.50.300">
    <property type="entry name" value="P-loop containing nucleotide triphosphate hydrolases"/>
    <property type="match status" value="1"/>
</dbReference>
<organism evidence="1">
    <name type="scientific">marine sediment metagenome</name>
    <dbReference type="NCBI Taxonomy" id="412755"/>
    <lineage>
        <taxon>unclassified sequences</taxon>
        <taxon>metagenomes</taxon>
        <taxon>ecological metagenomes</taxon>
    </lineage>
</organism>
<protein>
    <recommendedName>
        <fullName evidence="2">Terminase large subunit gp17-like C-terminal domain-containing protein</fullName>
    </recommendedName>
</protein>
<proteinExistence type="predicted"/>
<comment type="caution">
    <text evidence="1">The sequence shown here is derived from an EMBL/GenBank/DDBJ whole genome shotgun (WGS) entry which is preliminary data.</text>
</comment>
<evidence type="ECO:0000313" key="1">
    <source>
        <dbReference type="EMBL" id="GAG79684.1"/>
    </source>
</evidence>